<feature type="domain" description="GS beta-grasp" evidence="19">
    <location>
        <begin position="13"/>
        <end position="98"/>
    </location>
</feature>
<keyword evidence="7 14" id="KW-0479">Metal-binding</keyword>
<dbReference type="Proteomes" id="UP000228596">
    <property type="component" value="Unassembled WGS sequence"/>
</dbReference>
<dbReference type="SUPFAM" id="SSF55931">
    <property type="entry name" value="Glutamine synthetase/guanido kinase"/>
    <property type="match status" value="1"/>
</dbReference>
<dbReference type="PROSITE" id="PS51986">
    <property type="entry name" value="GS_BETA_GRASP"/>
    <property type="match status" value="1"/>
</dbReference>
<dbReference type="AlphaFoldDB" id="A0A2M6WXW3"/>
<dbReference type="Gene3D" id="3.10.20.70">
    <property type="entry name" value="Glutamine synthetase, N-terminal domain"/>
    <property type="match status" value="1"/>
</dbReference>
<feature type="modified residue" description="O-AMP-tyrosine" evidence="15">
    <location>
        <position position="369"/>
    </location>
</feature>
<dbReference type="PROSITE" id="PS51987">
    <property type="entry name" value="GS_CATALYTIC"/>
    <property type="match status" value="1"/>
</dbReference>
<feature type="binding site" evidence="13">
    <location>
        <begin position="194"/>
        <end position="196"/>
    </location>
    <ligand>
        <name>ATP</name>
        <dbReference type="ChEBI" id="CHEBI:30616"/>
    </ligand>
</feature>
<dbReference type="PANTHER" id="PTHR43785">
    <property type="entry name" value="GAMMA-GLUTAMYLPUTRESCINE SYNTHETASE"/>
    <property type="match status" value="1"/>
</dbReference>
<accession>A0A2M6WXW3</accession>
<dbReference type="NCBIfam" id="TIGR00653">
    <property type="entry name" value="GlnA"/>
    <property type="match status" value="1"/>
</dbReference>
<feature type="binding site" evidence="13">
    <location>
        <begin position="242"/>
        <end position="244"/>
    </location>
    <ligand>
        <name>ATP</name>
        <dbReference type="ChEBI" id="CHEBI:30616"/>
    </ligand>
</feature>
<dbReference type="EC" id="6.3.1.2" evidence="3 18"/>
<dbReference type="InterPro" id="IPR004809">
    <property type="entry name" value="Gln_synth_I"/>
</dbReference>
<feature type="binding site" evidence="13">
    <location>
        <position position="179"/>
    </location>
    <ligand>
        <name>ATP</name>
        <dbReference type="ChEBI" id="CHEBI:30616"/>
    </ligand>
</feature>
<sequence length="440" mass="49248">MTKEKVLSFCKREGIEFIHLQFSDISGTVKSVTIPITQLKGAIENGKWFDGSSIEGFARIAESDMFLKPDLKTFAIIPWQEDHNKSARIICDVMTPNGGNFVGDPRAVLRTNLEDAKKKGFEFNVGPELEFFFFPKSESGEVLTVPTDAGGYFDFTADSASHVRMEIANAAVSFGIEVEASHHEVANGQHEIDFKYCDALTAADNVITLKYIIKAIAEKYNLHACFMPKPIYGTAGNGMHVHQSLSDGKNNLFFDKKDKYGLSKIVKRFIAGQLHAAPGICAVMSPLVNSYKRLVSGFEAPVYLTWARINRSALIRVPKFASKESARIELRSPDPSCNPYLAFSVMLAAGLNGIAEKLDPPKPVEENIYEMADKERKLRRIRTLPDSLGAAIREFGKSKVAQSALGEHVYERFVEARQLEWNEYKIQVTQWEHDNYLGKY</sequence>
<evidence type="ECO:0000256" key="18">
    <source>
        <dbReference type="RuleBase" id="RU004356"/>
    </source>
</evidence>
<dbReference type="InterPro" id="IPR027302">
    <property type="entry name" value="Gln_synth_N_conserv_site"/>
</dbReference>
<evidence type="ECO:0000256" key="13">
    <source>
        <dbReference type="PIRSR" id="PIRSR604809-2"/>
    </source>
</evidence>
<keyword evidence="15" id="KW-0597">Phosphoprotein</keyword>
<keyword evidence="6 18" id="KW-0436">Ligase</keyword>
<dbReference type="InterPro" id="IPR008147">
    <property type="entry name" value="Gln_synt_N"/>
</dbReference>
<dbReference type="PROSITE" id="PS00181">
    <property type="entry name" value="GLNA_ATP"/>
    <property type="match status" value="1"/>
</dbReference>
<evidence type="ECO:0000256" key="16">
    <source>
        <dbReference type="PROSITE-ProRule" id="PRU01330"/>
    </source>
</evidence>
<dbReference type="InterPro" id="IPR027303">
    <property type="entry name" value="Gln_synth_gly_rich_site"/>
</dbReference>
<evidence type="ECO:0000313" key="21">
    <source>
        <dbReference type="EMBL" id="PIT97629.1"/>
    </source>
</evidence>
<feature type="binding site" evidence="12">
    <location>
        <position position="331"/>
    </location>
    <ligand>
        <name>L-glutamate</name>
        <dbReference type="ChEBI" id="CHEBI:29985"/>
    </ligand>
</feature>
<evidence type="ECO:0000256" key="10">
    <source>
        <dbReference type="ARBA" id="ARBA00022842"/>
    </source>
</evidence>
<feature type="binding site" evidence="14">
    <location>
        <position position="184"/>
    </location>
    <ligand>
        <name>Mg(2+)</name>
        <dbReference type="ChEBI" id="CHEBI:18420"/>
        <label>1</label>
    </ligand>
</feature>
<evidence type="ECO:0000256" key="8">
    <source>
        <dbReference type="ARBA" id="ARBA00022741"/>
    </source>
</evidence>
<dbReference type="GO" id="GO:0004356">
    <property type="term" value="F:glutamine synthetase activity"/>
    <property type="evidence" value="ECO:0007669"/>
    <property type="project" value="UniProtKB-EC"/>
</dbReference>
<dbReference type="Gene3D" id="3.30.590.10">
    <property type="entry name" value="Glutamine synthetase/guanido kinase, catalytic domain"/>
    <property type="match status" value="1"/>
</dbReference>
<evidence type="ECO:0000256" key="12">
    <source>
        <dbReference type="PIRSR" id="PIRSR604809-1"/>
    </source>
</evidence>
<feature type="binding site" evidence="14">
    <location>
        <position position="240"/>
    </location>
    <ligand>
        <name>Mg(2+)</name>
        <dbReference type="ChEBI" id="CHEBI:18420"/>
        <label>1</label>
    </ligand>
</feature>
<dbReference type="Pfam" id="PF00120">
    <property type="entry name" value="Gln-synt_C"/>
    <property type="match status" value="1"/>
</dbReference>
<feature type="binding site" evidence="14">
    <location>
        <position position="329"/>
    </location>
    <ligand>
        <name>Mg(2+)</name>
        <dbReference type="ChEBI" id="CHEBI:18420"/>
        <label>1</label>
    </ligand>
</feature>
<keyword evidence="9 13" id="KW-0067">ATP-binding</keyword>
<feature type="binding site" evidence="12">
    <location>
        <position position="293"/>
    </location>
    <ligand>
        <name>L-glutamate</name>
        <dbReference type="ChEBI" id="CHEBI:29985"/>
    </ligand>
</feature>
<evidence type="ECO:0000256" key="14">
    <source>
        <dbReference type="PIRSR" id="PIRSR604809-3"/>
    </source>
</evidence>
<dbReference type="Pfam" id="PF03951">
    <property type="entry name" value="Gln-synt_N"/>
    <property type="match status" value="1"/>
</dbReference>
<evidence type="ECO:0000256" key="11">
    <source>
        <dbReference type="ARBA" id="ARBA00049436"/>
    </source>
</evidence>
<gene>
    <name evidence="21" type="primary">glnA</name>
    <name evidence="21" type="ORF">COT77_00450</name>
</gene>
<evidence type="ECO:0000256" key="7">
    <source>
        <dbReference type="ARBA" id="ARBA00022723"/>
    </source>
</evidence>
<evidence type="ECO:0000256" key="17">
    <source>
        <dbReference type="RuleBase" id="RU000384"/>
    </source>
</evidence>
<feature type="binding site" evidence="14">
    <location>
        <position position="130"/>
    </location>
    <ligand>
        <name>Mg(2+)</name>
        <dbReference type="ChEBI" id="CHEBI:18420"/>
        <label>1</label>
    </ligand>
</feature>
<evidence type="ECO:0000256" key="6">
    <source>
        <dbReference type="ARBA" id="ARBA00022598"/>
    </source>
</evidence>
<evidence type="ECO:0000256" key="9">
    <source>
        <dbReference type="ARBA" id="ARBA00022840"/>
    </source>
</evidence>
<keyword evidence="10 14" id="KW-0460">Magnesium</keyword>
<dbReference type="InterPro" id="IPR014746">
    <property type="entry name" value="Gln_synth/guanido_kin_cat_dom"/>
</dbReference>
<organism evidence="21 22">
    <name type="scientific">Candidatus Berkelbacteria bacterium CG10_big_fil_rev_8_21_14_0_10_41_12</name>
    <dbReference type="NCBI Taxonomy" id="1974513"/>
    <lineage>
        <taxon>Bacteria</taxon>
        <taxon>Candidatus Berkelbacteria</taxon>
    </lineage>
</organism>
<evidence type="ECO:0000259" key="20">
    <source>
        <dbReference type="PROSITE" id="PS51987"/>
    </source>
</evidence>
<feature type="domain" description="GS catalytic" evidence="20">
    <location>
        <begin position="105"/>
        <end position="440"/>
    </location>
</feature>
<evidence type="ECO:0000313" key="22">
    <source>
        <dbReference type="Proteomes" id="UP000228596"/>
    </source>
</evidence>
<keyword evidence="5" id="KW-0963">Cytoplasm</keyword>
<comment type="cofactor">
    <cofactor evidence="14">
        <name>Mg(2+)</name>
        <dbReference type="ChEBI" id="CHEBI:18420"/>
    </cofactor>
    <text evidence="14">Binds 2 Mg(2+) ions per subunit.</text>
</comment>
<proteinExistence type="inferred from homology"/>
<protein>
    <recommendedName>
        <fullName evidence="4 18">Glutamine synthetase</fullName>
        <ecNumber evidence="3 18">6.3.1.2</ecNumber>
    </recommendedName>
</protein>
<dbReference type="GO" id="GO:0005524">
    <property type="term" value="F:ATP binding"/>
    <property type="evidence" value="ECO:0007669"/>
    <property type="project" value="UniProtKB-KW"/>
</dbReference>
<feature type="binding site" evidence="14">
    <location>
        <position position="191"/>
    </location>
    <ligand>
        <name>Mg(2+)</name>
        <dbReference type="ChEBI" id="CHEBI:18420"/>
        <label>1</label>
    </ligand>
</feature>
<dbReference type="InterPro" id="IPR008146">
    <property type="entry name" value="Gln_synth_cat_dom"/>
</dbReference>
<dbReference type="SUPFAM" id="SSF54368">
    <property type="entry name" value="Glutamine synthetase, N-terminal domain"/>
    <property type="match status" value="1"/>
</dbReference>
<dbReference type="SMART" id="SM01230">
    <property type="entry name" value="Gln-synt_C"/>
    <property type="match status" value="1"/>
</dbReference>
<keyword evidence="8 13" id="KW-0547">Nucleotide-binding</keyword>
<comment type="subcellular location">
    <subcellularLocation>
        <location evidence="1">Cytoplasm</location>
    </subcellularLocation>
</comment>
<comment type="similarity">
    <text evidence="2 16 17">Belongs to the glutamine synthetase family.</text>
</comment>
<dbReference type="InterPro" id="IPR036651">
    <property type="entry name" value="Gln_synt_N_sf"/>
</dbReference>
<evidence type="ECO:0000256" key="15">
    <source>
        <dbReference type="PIRSR" id="PIRSR604809-50"/>
    </source>
</evidence>
<feature type="binding site" evidence="14">
    <location>
        <position position="128"/>
    </location>
    <ligand>
        <name>Mg(2+)</name>
        <dbReference type="ChEBI" id="CHEBI:18420"/>
        <label>1</label>
    </ligand>
</feature>
<reference evidence="22" key="1">
    <citation type="submission" date="2017-09" db="EMBL/GenBank/DDBJ databases">
        <title>Depth-based differentiation of microbial function through sediment-hosted aquifers and enrichment of novel symbionts in the deep terrestrial subsurface.</title>
        <authorList>
            <person name="Probst A.J."/>
            <person name="Ladd B."/>
            <person name="Jarett J.K."/>
            <person name="Geller-Mcgrath D.E."/>
            <person name="Sieber C.M.K."/>
            <person name="Emerson J.B."/>
            <person name="Anantharaman K."/>
            <person name="Thomas B.C."/>
            <person name="Malmstrom R."/>
            <person name="Stieglmeier M."/>
            <person name="Klingl A."/>
            <person name="Woyke T."/>
            <person name="Ryan C.M."/>
            <person name="Banfield J.F."/>
        </authorList>
    </citation>
    <scope>NUCLEOTIDE SEQUENCE [LARGE SCALE GENOMIC DNA]</scope>
</reference>
<comment type="caution">
    <text evidence="21">The sequence shown here is derived from an EMBL/GenBank/DDBJ whole genome shotgun (WGS) entry which is preliminary data.</text>
</comment>
<name>A0A2M6WXW3_9BACT</name>
<feature type="binding site" evidence="13">
    <location>
        <position position="311"/>
    </location>
    <ligand>
        <name>ATP</name>
        <dbReference type="ChEBI" id="CHEBI:30616"/>
    </ligand>
</feature>
<evidence type="ECO:0000256" key="3">
    <source>
        <dbReference type="ARBA" id="ARBA00012937"/>
    </source>
</evidence>
<dbReference type="PROSITE" id="PS00180">
    <property type="entry name" value="GLNA_1"/>
    <property type="match status" value="1"/>
</dbReference>
<evidence type="ECO:0000256" key="5">
    <source>
        <dbReference type="ARBA" id="ARBA00022490"/>
    </source>
</evidence>
<evidence type="ECO:0000256" key="4">
    <source>
        <dbReference type="ARBA" id="ARBA00021364"/>
    </source>
</evidence>
<dbReference type="EMBL" id="PEZV01000003">
    <property type="protein sequence ID" value="PIT97629.1"/>
    <property type="molecule type" value="Genomic_DNA"/>
</dbReference>
<evidence type="ECO:0000256" key="2">
    <source>
        <dbReference type="ARBA" id="ARBA00009897"/>
    </source>
</evidence>
<comment type="catalytic activity">
    <reaction evidence="11 18">
        <text>L-glutamate + NH4(+) + ATP = L-glutamine + ADP + phosphate + H(+)</text>
        <dbReference type="Rhea" id="RHEA:16169"/>
        <dbReference type="ChEBI" id="CHEBI:15378"/>
        <dbReference type="ChEBI" id="CHEBI:28938"/>
        <dbReference type="ChEBI" id="CHEBI:29985"/>
        <dbReference type="ChEBI" id="CHEBI:30616"/>
        <dbReference type="ChEBI" id="CHEBI:43474"/>
        <dbReference type="ChEBI" id="CHEBI:58359"/>
        <dbReference type="ChEBI" id="CHEBI:456216"/>
        <dbReference type="EC" id="6.3.1.2"/>
    </reaction>
</comment>
<dbReference type="GO" id="GO:0005737">
    <property type="term" value="C:cytoplasm"/>
    <property type="evidence" value="ECO:0007669"/>
    <property type="project" value="UniProtKB-SubCell"/>
</dbReference>
<dbReference type="GO" id="GO:0006542">
    <property type="term" value="P:glutamine biosynthetic process"/>
    <property type="evidence" value="ECO:0007669"/>
    <property type="project" value="InterPro"/>
</dbReference>
<evidence type="ECO:0000256" key="1">
    <source>
        <dbReference type="ARBA" id="ARBA00004496"/>
    </source>
</evidence>
<dbReference type="GO" id="GO:0046872">
    <property type="term" value="F:metal ion binding"/>
    <property type="evidence" value="ECO:0007669"/>
    <property type="project" value="UniProtKB-KW"/>
</dbReference>
<evidence type="ECO:0000259" key="19">
    <source>
        <dbReference type="PROSITE" id="PS51986"/>
    </source>
</evidence>
<feature type="binding site" evidence="12">
    <location>
        <position position="311"/>
    </location>
    <ligand>
        <name>L-glutamate</name>
        <dbReference type="ChEBI" id="CHEBI:29985"/>
    </ligand>
</feature>
<feature type="binding site" evidence="12">
    <location>
        <position position="299"/>
    </location>
    <ligand>
        <name>L-glutamate</name>
        <dbReference type="ChEBI" id="CHEBI:29985"/>
    </ligand>
</feature>
<dbReference type="PANTHER" id="PTHR43785:SF12">
    <property type="entry name" value="TYPE-1 GLUTAMINE SYNTHETASE 2"/>
    <property type="match status" value="1"/>
</dbReference>